<keyword evidence="1" id="KW-0732">Signal</keyword>
<feature type="signal peptide" evidence="1">
    <location>
        <begin position="1"/>
        <end position="21"/>
    </location>
</feature>
<evidence type="ECO:0000313" key="3">
    <source>
        <dbReference type="RefSeq" id="XP_046600502.1"/>
    </source>
</evidence>
<protein>
    <submittedName>
        <fullName evidence="3">Uncharacterized protein LOC124295256</fullName>
    </submittedName>
</protein>
<name>A0ABM3GJP3_NEOLC</name>
<evidence type="ECO:0000256" key="1">
    <source>
        <dbReference type="SAM" id="SignalP"/>
    </source>
</evidence>
<keyword evidence="2" id="KW-1185">Reference proteome</keyword>
<sequence>MLPVVMKLILRLFLLSNVVYSQKVPFIELPALDSGYHVHLGKEFISEMECIKKLDSVLKARWTEDLNQIPTSDLGNLPTYPWEDKESIYAKYNTLEDEWLMEGGLPKEKINRCIKKIVSDVMVPLTNQDELDCVAKLLSTHTIEETYHQRHFEDLVNTSSVEQLPFRKFINFPEIVDLIFQNRQPSSWTSLERLVYAHTMGYVLTDTERNRRNYFTTQNCDWANLKALQEAPSEVSKLDEFSSQVRHTVNKQLAGKLVKYWNLNAILPTDRYELWKQTRENMTIMLRMEVERLSNEIRDPQWLCEYATKLATNFMEMQSNILLTEGPPIRLKSSDLASRSRRIEEALAELNDTRHSEIRNRVKNIADEQENGTRCLSAFLHLVQNHRRYQLASAFVDEEYAYPEIFCKSGLKNPGLIQFTFCNCVGSFCVSHSLAALFAEEYVLVKGSDGIYKVVRSGIMSKRKVTHCHTLGNSNRN</sequence>
<dbReference type="GeneID" id="124295256"/>
<reference evidence="3" key="1">
    <citation type="submission" date="2025-08" db="UniProtKB">
        <authorList>
            <consortium name="RefSeq"/>
        </authorList>
    </citation>
    <scope>IDENTIFICATION</scope>
    <source>
        <tissue evidence="3">Thorax and Abdomen</tissue>
    </source>
</reference>
<feature type="chain" id="PRO_5045630754" evidence="1">
    <location>
        <begin position="22"/>
        <end position="477"/>
    </location>
</feature>
<proteinExistence type="predicted"/>
<accession>A0ABM3GJP3</accession>
<evidence type="ECO:0000313" key="2">
    <source>
        <dbReference type="Proteomes" id="UP000829291"/>
    </source>
</evidence>
<organism evidence="2 3">
    <name type="scientific">Neodiprion lecontei</name>
    <name type="common">Redheaded pine sawfly</name>
    <dbReference type="NCBI Taxonomy" id="441921"/>
    <lineage>
        <taxon>Eukaryota</taxon>
        <taxon>Metazoa</taxon>
        <taxon>Ecdysozoa</taxon>
        <taxon>Arthropoda</taxon>
        <taxon>Hexapoda</taxon>
        <taxon>Insecta</taxon>
        <taxon>Pterygota</taxon>
        <taxon>Neoptera</taxon>
        <taxon>Endopterygota</taxon>
        <taxon>Hymenoptera</taxon>
        <taxon>Tenthredinoidea</taxon>
        <taxon>Diprionidae</taxon>
        <taxon>Diprioninae</taxon>
        <taxon>Neodiprion</taxon>
    </lineage>
</organism>
<dbReference type="RefSeq" id="XP_046600502.1">
    <property type="nucleotide sequence ID" value="XM_046744546.1"/>
</dbReference>
<gene>
    <name evidence="3" type="primary">LOC124295256</name>
</gene>
<dbReference type="Proteomes" id="UP000829291">
    <property type="component" value="Chromosome 7"/>
</dbReference>